<evidence type="ECO:0000313" key="7">
    <source>
        <dbReference type="Proteomes" id="UP000250796"/>
    </source>
</evidence>
<dbReference type="InterPro" id="IPR013815">
    <property type="entry name" value="ATP_grasp_subdomain_1"/>
</dbReference>
<dbReference type="PANTHER" id="PTHR23132">
    <property type="entry name" value="D-ALANINE--D-ALANINE LIGASE"/>
    <property type="match status" value="1"/>
</dbReference>
<dbReference type="EMBL" id="LS974202">
    <property type="protein sequence ID" value="SSC13134.1"/>
    <property type="molecule type" value="Genomic_DNA"/>
</dbReference>
<evidence type="ECO:0000256" key="4">
    <source>
        <dbReference type="PROSITE-ProRule" id="PRU00409"/>
    </source>
</evidence>
<dbReference type="Proteomes" id="UP000250796">
    <property type="component" value="Chromosome MESINF"/>
</dbReference>
<dbReference type="PANTHER" id="PTHR23132:SF23">
    <property type="entry name" value="D-ALANINE--D-ALANINE LIGASE B"/>
    <property type="match status" value="1"/>
</dbReference>
<dbReference type="SUPFAM" id="SSF56059">
    <property type="entry name" value="Glutathione synthetase ATP-binding domain-like"/>
    <property type="match status" value="1"/>
</dbReference>
<evidence type="ECO:0000256" key="3">
    <source>
        <dbReference type="ARBA" id="ARBA00023316"/>
    </source>
</evidence>
<keyword evidence="2 6" id="KW-0436">Ligase</keyword>
<accession>A0A7Z7LFQ2</accession>
<evidence type="ECO:0000256" key="1">
    <source>
        <dbReference type="ARBA" id="ARBA00010871"/>
    </source>
</evidence>
<dbReference type="GO" id="GO:0008716">
    <property type="term" value="F:D-alanine-D-alanine ligase activity"/>
    <property type="evidence" value="ECO:0007669"/>
    <property type="project" value="InterPro"/>
</dbReference>
<dbReference type="Gene3D" id="3.30.1490.20">
    <property type="entry name" value="ATP-grasp fold, A domain"/>
    <property type="match status" value="1"/>
</dbReference>
<keyword evidence="7" id="KW-1185">Reference proteome</keyword>
<keyword evidence="4" id="KW-0067">ATP-binding</keyword>
<dbReference type="InterPro" id="IPR011761">
    <property type="entry name" value="ATP-grasp"/>
</dbReference>
<name>A0A7Z7LFQ2_9BACT</name>
<sequence>MKIAVVHDEKPGEVGMKMLKSIAGVLEKHHEVFPVPLTSKFVERIESEGIEFVFNIATGGEGHQRQVYVPAILDFWNIPYTGSGVSANCLCIDKSLTKIVMADSGIPTPKYVCFKQSRPVEEIDFYPAIVKPSRGGSAVGIWADSVVSDRVELERAVERIHREYGEPALVEEFIVGREFSVGIVGHTVLPILEIDFSSLPEGMERFYSYRVKQYLGEKTGYICPAVIPEVLKAEIESLSLELFDRLDLGDYARMDIRVDKYGEPYFLEVNSLPLLVPDYSDIVKMALAAGWEYDDLILAILDSAIERRR</sequence>
<dbReference type="GO" id="GO:0071555">
    <property type="term" value="P:cell wall organization"/>
    <property type="evidence" value="ECO:0007669"/>
    <property type="project" value="UniProtKB-KW"/>
</dbReference>
<organism evidence="6 7">
    <name type="scientific">Mesotoga infera</name>
    <dbReference type="NCBI Taxonomy" id="1236046"/>
    <lineage>
        <taxon>Bacteria</taxon>
        <taxon>Thermotogati</taxon>
        <taxon>Thermotogota</taxon>
        <taxon>Thermotogae</taxon>
        <taxon>Kosmotogales</taxon>
        <taxon>Kosmotogaceae</taxon>
        <taxon>Mesotoga</taxon>
    </lineage>
</organism>
<dbReference type="InterPro" id="IPR016185">
    <property type="entry name" value="PreATP-grasp_dom_sf"/>
</dbReference>
<dbReference type="PROSITE" id="PS50975">
    <property type="entry name" value="ATP_GRASP"/>
    <property type="match status" value="1"/>
</dbReference>
<gene>
    <name evidence="6" type="ORF">MESINF_1690</name>
</gene>
<dbReference type="Pfam" id="PF07478">
    <property type="entry name" value="Dala_Dala_lig_C"/>
    <property type="match status" value="1"/>
</dbReference>
<comment type="similarity">
    <text evidence="1">Belongs to the D-alanine--D-alanine ligase family.</text>
</comment>
<protein>
    <submittedName>
        <fullName evidence="6">ATP-grasp enzyme, D-alanine-D-alanine ligase</fullName>
    </submittedName>
</protein>
<dbReference type="SUPFAM" id="SSF52440">
    <property type="entry name" value="PreATP-grasp domain"/>
    <property type="match status" value="1"/>
</dbReference>
<dbReference type="Gene3D" id="3.30.470.20">
    <property type="entry name" value="ATP-grasp fold, B domain"/>
    <property type="match status" value="1"/>
</dbReference>
<reference evidence="6 7" key="1">
    <citation type="submission" date="2017-01" db="EMBL/GenBank/DDBJ databases">
        <authorList>
            <person name="Erauso G."/>
        </authorList>
    </citation>
    <scope>NUCLEOTIDE SEQUENCE [LARGE SCALE GENOMIC DNA]</scope>
    <source>
        <strain evidence="6">MESINF1</strain>
    </source>
</reference>
<keyword evidence="3" id="KW-0961">Cell wall biogenesis/degradation</keyword>
<dbReference type="RefSeq" id="WP_231936677.1">
    <property type="nucleotide sequence ID" value="NZ_LS974202.1"/>
</dbReference>
<feature type="domain" description="ATP-grasp" evidence="5">
    <location>
        <begin position="98"/>
        <end position="302"/>
    </location>
</feature>
<dbReference type="GO" id="GO:0005524">
    <property type="term" value="F:ATP binding"/>
    <property type="evidence" value="ECO:0007669"/>
    <property type="project" value="UniProtKB-UniRule"/>
</dbReference>
<evidence type="ECO:0000256" key="2">
    <source>
        <dbReference type="ARBA" id="ARBA00022598"/>
    </source>
</evidence>
<dbReference type="InterPro" id="IPR011095">
    <property type="entry name" value="Dala_Dala_lig_C"/>
</dbReference>
<evidence type="ECO:0000259" key="5">
    <source>
        <dbReference type="PROSITE" id="PS50975"/>
    </source>
</evidence>
<proteinExistence type="inferred from homology"/>
<dbReference type="KEGG" id="minf:MESINF_1690"/>
<dbReference type="AlphaFoldDB" id="A0A7Z7LFQ2"/>
<evidence type="ECO:0000313" key="6">
    <source>
        <dbReference type="EMBL" id="SSC13134.1"/>
    </source>
</evidence>
<dbReference type="SMART" id="SM01209">
    <property type="entry name" value="GARS_A"/>
    <property type="match status" value="1"/>
</dbReference>
<dbReference type="GO" id="GO:0046872">
    <property type="term" value="F:metal ion binding"/>
    <property type="evidence" value="ECO:0007669"/>
    <property type="project" value="InterPro"/>
</dbReference>
<dbReference type="Gene3D" id="3.40.50.20">
    <property type="match status" value="1"/>
</dbReference>
<keyword evidence="4" id="KW-0547">Nucleotide-binding</keyword>